<accession>A0A3P6UF94</accession>
<protein>
    <submittedName>
        <fullName evidence="7">Uncharacterized protein</fullName>
    </submittedName>
</protein>
<dbReference type="PANTHER" id="PTHR24229">
    <property type="entry name" value="NEUROPEPTIDES RECEPTOR"/>
    <property type="match status" value="1"/>
</dbReference>
<proteinExistence type="predicted"/>
<keyword evidence="3" id="KW-0297">G-protein coupled receptor</keyword>
<keyword evidence="8" id="KW-1185">Reference proteome</keyword>
<dbReference type="GO" id="GO:0004930">
    <property type="term" value="F:G protein-coupled receptor activity"/>
    <property type="evidence" value="ECO:0007669"/>
    <property type="project" value="UniProtKB-KW"/>
</dbReference>
<feature type="transmembrane region" description="Helical" evidence="6">
    <location>
        <begin position="107"/>
        <end position="125"/>
    </location>
</feature>
<keyword evidence="6" id="KW-1133">Transmembrane helix</keyword>
<gene>
    <name evidence="7" type="ORF">NLS_LOCUS3082</name>
</gene>
<dbReference type="Gene3D" id="1.20.1070.10">
    <property type="entry name" value="Rhodopsin 7-helix transmembrane proteins"/>
    <property type="match status" value="1"/>
</dbReference>
<evidence type="ECO:0000256" key="5">
    <source>
        <dbReference type="ARBA" id="ARBA00023224"/>
    </source>
</evidence>
<evidence type="ECO:0000256" key="4">
    <source>
        <dbReference type="ARBA" id="ARBA00023170"/>
    </source>
</evidence>
<dbReference type="SUPFAM" id="SSF81321">
    <property type="entry name" value="Family A G protein-coupled receptor-like"/>
    <property type="match status" value="1"/>
</dbReference>
<evidence type="ECO:0000256" key="1">
    <source>
        <dbReference type="ARBA" id="ARBA00004651"/>
    </source>
</evidence>
<evidence type="ECO:0000256" key="2">
    <source>
        <dbReference type="ARBA" id="ARBA00022475"/>
    </source>
</evidence>
<dbReference type="GO" id="GO:0043005">
    <property type="term" value="C:neuron projection"/>
    <property type="evidence" value="ECO:0007669"/>
    <property type="project" value="TreeGrafter"/>
</dbReference>
<sequence>MSLIPYNDENDPQYPNIWKCVPCDRSFQVALCLCVVLLNLLVAGKVKRGFTHELNRSHSNSNSIRRRHGSAMILLVVPVVCMLLNTPFHLLRIADTIALYVFKSNKLSIVAGLNGTLTIFLYNTAHYLYYINFARDAVVYAFSSSNFRRMAVIVWRQIILSHSGKIQRVANERYRNDGCRLSKLTGENIFIMQLQ</sequence>
<keyword evidence="2" id="KW-1003">Cell membrane</keyword>
<feature type="transmembrane region" description="Helical" evidence="6">
    <location>
        <begin position="67"/>
        <end position="87"/>
    </location>
</feature>
<dbReference type="OMA" id="FTHELNR"/>
<dbReference type="Proteomes" id="UP000277928">
    <property type="component" value="Unassembled WGS sequence"/>
</dbReference>
<dbReference type="PANTHER" id="PTHR24229:SF100">
    <property type="entry name" value="G-PROTEIN COUPLED RECEPTORS FAMILY 1 PROFILE DOMAIN-CONTAINING PROTEIN"/>
    <property type="match status" value="1"/>
</dbReference>
<evidence type="ECO:0000256" key="6">
    <source>
        <dbReference type="SAM" id="Phobius"/>
    </source>
</evidence>
<evidence type="ECO:0000313" key="8">
    <source>
        <dbReference type="Proteomes" id="UP000277928"/>
    </source>
</evidence>
<comment type="subcellular location">
    <subcellularLocation>
        <location evidence="1">Cell membrane</location>
        <topology evidence="1">Multi-pass membrane protein</topology>
    </subcellularLocation>
</comment>
<reference evidence="7 8" key="1">
    <citation type="submission" date="2018-08" db="EMBL/GenBank/DDBJ databases">
        <authorList>
            <person name="Laetsch R D."/>
            <person name="Stevens L."/>
            <person name="Kumar S."/>
            <person name="Blaxter L. M."/>
        </authorList>
    </citation>
    <scope>NUCLEOTIDE SEQUENCE [LARGE SCALE GENOMIC DNA]</scope>
</reference>
<evidence type="ECO:0000256" key="3">
    <source>
        <dbReference type="ARBA" id="ARBA00023040"/>
    </source>
</evidence>
<evidence type="ECO:0000313" key="7">
    <source>
        <dbReference type="EMBL" id="VDK75831.1"/>
    </source>
</evidence>
<dbReference type="OrthoDB" id="9990906at2759"/>
<dbReference type="STRING" id="42156.A0A3P6UF94"/>
<feature type="transmembrane region" description="Helical" evidence="6">
    <location>
        <begin position="27"/>
        <end position="46"/>
    </location>
</feature>
<name>A0A3P6UF94_LITSI</name>
<dbReference type="EMBL" id="UYRX01000158">
    <property type="protein sequence ID" value="VDK75831.1"/>
    <property type="molecule type" value="Genomic_DNA"/>
</dbReference>
<dbReference type="GO" id="GO:0005886">
    <property type="term" value="C:plasma membrane"/>
    <property type="evidence" value="ECO:0007669"/>
    <property type="project" value="UniProtKB-SubCell"/>
</dbReference>
<dbReference type="GO" id="GO:0042277">
    <property type="term" value="F:peptide binding"/>
    <property type="evidence" value="ECO:0007669"/>
    <property type="project" value="TreeGrafter"/>
</dbReference>
<keyword evidence="6" id="KW-0472">Membrane</keyword>
<keyword evidence="4" id="KW-0675">Receptor</keyword>
<keyword evidence="5" id="KW-0807">Transducer</keyword>
<organism evidence="7 8">
    <name type="scientific">Litomosoides sigmodontis</name>
    <name type="common">Filarial nematode worm</name>
    <dbReference type="NCBI Taxonomy" id="42156"/>
    <lineage>
        <taxon>Eukaryota</taxon>
        <taxon>Metazoa</taxon>
        <taxon>Ecdysozoa</taxon>
        <taxon>Nematoda</taxon>
        <taxon>Chromadorea</taxon>
        <taxon>Rhabditida</taxon>
        <taxon>Spirurina</taxon>
        <taxon>Spiruromorpha</taxon>
        <taxon>Filarioidea</taxon>
        <taxon>Onchocercidae</taxon>
        <taxon>Litomosoides</taxon>
    </lineage>
</organism>
<keyword evidence="6" id="KW-0812">Transmembrane</keyword>
<dbReference type="AlphaFoldDB" id="A0A3P6UF94"/>